<dbReference type="GO" id="GO:0005975">
    <property type="term" value="P:carbohydrate metabolic process"/>
    <property type="evidence" value="ECO:0007669"/>
    <property type="project" value="InterPro"/>
</dbReference>
<keyword evidence="4" id="KW-0964">Secreted</keyword>
<dbReference type="AlphaFoldDB" id="A0AAP0PBG2"/>
<evidence type="ECO:0000256" key="6">
    <source>
        <dbReference type="ARBA" id="ARBA00023295"/>
    </source>
</evidence>
<dbReference type="Pfam" id="PF00295">
    <property type="entry name" value="Glyco_hydro_28"/>
    <property type="match status" value="1"/>
</dbReference>
<evidence type="ECO:0000256" key="3">
    <source>
        <dbReference type="ARBA" id="ARBA00022512"/>
    </source>
</evidence>
<keyword evidence="7" id="KW-0961">Cell wall biogenesis/degradation</keyword>
<dbReference type="InterPro" id="IPR012334">
    <property type="entry name" value="Pectin_lyas_fold"/>
</dbReference>
<evidence type="ECO:0000256" key="8">
    <source>
        <dbReference type="RuleBase" id="RU361169"/>
    </source>
</evidence>
<keyword evidence="5 8" id="KW-0378">Hydrolase</keyword>
<keyword evidence="10" id="KW-1185">Reference proteome</keyword>
<reference evidence="9 10" key="1">
    <citation type="submission" date="2024-01" db="EMBL/GenBank/DDBJ databases">
        <title>Genome assemblies of Stephania.</title>
        <authorList>
            <person name="Yang L."/>
        </authorList>
    </citation>
    <scope>NUCLEOTIDE SEQUENCE [LARGE SCALE GENOMIC DNA]</scope>
    <source>
        <strain evidence="9">YNDBR</strain>
        <tissue evidence="9">Leaf</tissue>
    </source>
</reference>
<dbReference type="GO" id="GO:0004650">
    <property type="term" value="F:polygalacturonase activity"/>
    <property type="evidence" value="ECO:0007669"/>
    <property type="project" value="InterPro"/>
</dbReference>
<protein>
    <recommendedName>
        <fullName evidence="11">Polygalacturonase</fullName>
    </recommendedName>
</protein>
<dbReference type="Proteomes" id="UP001420932">
    <property type="component" value="Unassembled WGS sequence"/>
</dbReference>
<comment type="subcellular location">
    <subcellularLocation>
        <location evidence="1">Secreted</location>
        <location evidence="1">Cell wall</location>
    </subcellularLocation>
</comment>
<evidence type="ECO:0008006" key="11">
    <source>
        <dbReference type="Google" id="ProtNLM"/>
    </source>
</evidence>
<dbReference type="InterPro" id="IPR011050">
    <property type="entry name" value="Pectin_lyase_fold/virulence"/>
</dbReference>
<dbReference type="PANTHER" id="PTHR31375">
    <property type="match status" value="1"/>
</dbReference>
<dbReference type="InterPro" id="IPR000743">
    <property type="entry name" value="Glyco_hydro_28"/>
</dbReference>
<comment type="caution">
    <text evidence="9">The sequence shown here is derived from an EMBL/GenBank/DDBJ whole genome shotgun (WGS) entry which is preliminary data.</text>
</comment>
<evidence type="ECO:0000313" key="9">
    <source>
        <dbReference type="EMBL" id="KAK9134755.1"/>
    </source>
</evidence>
<evidence type="ECO:0000256" key="2">
    <source>
        <dbReference type="ARBA" id="ARBA00008834"/>
    </source>
</evidence>
<evidence type="ECO:0000256" key="7">
    <source>
        <dbReference type="ARBA" id="ARBA00023316"/>
    </source>
</evidence>
<evidence type="ECO:0000256" key="5">
    <source>
        <dbReference type="ARBA" id="ARBA00022801"/>
    </source>
</evidence>
<dbReference type="EMBL" id="JBBNAF010000006">
    <property type="protein sequence ID" value="KAK9134755.1"/>
    <property type="molecule type" value="Genomic_DNA"/>
</dbReference>
<keyword evidence="3" id="KW-0134">Cell wall</keyword>
<dbReference type="GO" id="GO:0071555">
    <property type="term" value="P:cell wall organization"/>
    <property type="evidence" value="ECO:0007669"/>
    <property type="project" value="UniProtKB-KW"/>
</dbReference>
<evidence type="ECO:0000256" key="1">
    <source>
        <dbReference type="ARBA" id="ARBA00004191"/>
    </source>
</evidence>
<name>A0AAP0PBG2_9MAGN</name>
<gene>
    <name evidence="9" type="ORF">Syun_014085</name>
</gene>
<evidence type="ECO:0000313" key="10">
    <source>
        <dbReference type="Proteomes" id="UP001420932"/>
    </source>
</evidence>
<sequence length="489" mass="54779">MAQIANSGFVRIRCAKEREEQAQKSIGVTARKFDLCHVSSQGHMRDPLVEIPELALESASYTWMMRYILAISTYVLGNIVAPKMKDPSWRALGKNKYWIQFSYVDGLIVTGTGKFNGRGQEWVTKIASALNTLGIQHNKYNIYLGHRASVTTSISLRGGSGYARDIMFEDITFNSVKNPIIINQYYSDYAYASQDAVIVSNITYRRLYGTCSTKDAIVLKCSNVAPCTGITMDNVVIKTEGCHATCINAQGKATATTPLVTCLKGSEVNDHKGSRHIANGLNPVKSRGFHKSQKFITEINLTLLRKEAFEGHIMFTDYMYCGVNTVVLYAGLRSDCEASRSHVSHVPPLSFSTKPQDLTISPSCTGTVARYKEPGGMELESSRKSKRIFEVCSEAGPTRDLLSEVLREEMIESPLVDDDLNKDKEEIDEELKPNYMLDLHDCTTNEEEAKKEIEVEHIQERSDEPYEESKVDKTLMLMDPPHVSCIFRI</sequence>
<organism evidence="9 10">
    <name type="scientific">Stephania yunnanensis</name>
    <dbReference type="NCBI Taxonomy" id="152371"/>
    <lineage>
        <taxon>Eukaryota</taxon>
        <taxon>Viridiplantae</taxon>
        <taxon>Streptophyta</taxon>
        <taxon>Embryophyta</taxon>
        <taxon>Tracheophyta</taxon>
        <taxon>Spermatophyta</taxon>
        <taxon>Magnoliopsida</taxon>
        <taxon>Ranunculales</taxon>
        <taxon>Menispermaceae</taxon>
        <taxon>Menispermoideae</taxon>
        <taxon>Cissampelideae</taxon>
        <taxon>Stephania</taxon>
    </lineage>
</organism>
<accession>A0AAP0PBG2</accession>
<evidence type="ECO:0000256" key="4">
    <source>
        <dbReference type="ARBA" id="ARBA00022525"/>
    </source>
</evidence>
<dbReference type="Gene3D" id="2.160.20.10">
    <property type="entry name" value="Single-stranded right-handed beta-helix, Pectin lyase-like"/>
    <property type="match status" value="1"/>
</dbReference>
<dbReference type="SUPFAM" id="SSF51126">
    <property type="entry name" value="Pectin lyase-like"/>
    <property type="match status" value="1"/>
</dbReference>
<proteinExistence type="inferred from homology"/>
<comment type="similarity">
    <text evidence="2 8">Belongs to the glycosyl hydrolase 28 family.</text>
</comment>
<keyword evidence="6 8" id="KW-0326">Glycosidase</keyword>